<evidence type="ECO:0000313" key="8">
    <source>
        <dbReference type="Proteomes" id="UP000276010"/>
    </source>
</evidence>
<comment type="subcellular location">
    <subcellularLocation>
        <location evidence="1">Membrane</location>
        <topology evidence="1">Single-pass membrane protein</topology>
    </subcellularLocation>
</comment>
<keyword evidence="3 5" id="KW-1133">Transmembrane helix</keyword>
<dbReference type="GO" id="GO:0005886">
    <property type="term" value="C:plasma membrane"/>
    <property type="evidence" value="ECO:0007669"/>
    <property type="project" value="InterPro"/>
</dbReference>
<reference evidence="7 8" key="1">
    <citation type="submission" date="2018-11" db="EMBL/GenBank/DDBJ databases">
        <title>Whole genome sequence of Bibersteinia trehalosi strain OADDL-BT1 an multidrug resistant pathogen isolate.</title>
        <authorList>
            <person name="Couger M."/>
            <person name="Ramachandran A."/>
        </authorList>
    </citation>
    <scope>NUCLEOTIDE SEQUENCE [LARGE SCALE GENOMIC DNA]</scope>
    <source>
        <strain evidence="7 8">OADDL-BT1</strain>
    </source>
</reference>
<protein>
    <submittedName>
        <fullName evidence="7">Translocation/assembly module TamB</fullName>
    </submittedName>
</protein>
<feature type="domain" description="Translocation and assembly module TamB C-terminal" evidence="6">
    <location>
        <begin position="975"/>
        <end position="1323"/>
    </location>
</feature>
<dbReference type="RefSeq" id="WP_125134850.1">
    <property type="nucleotide sequence ID" value="NZ_RRUC01000021.1"/>
</dbReference>
<feature type="transmembrane region" description="Helical" evidence="5">
    <location>
        <begin position="42"/>
        <end position="61"/>
    </location>
</feature>
<evidence type="ECO:0000256" key="3">
    <source>
        <dbReference type="ARBA" id="ARBA00022989"/>
    </source>
</evidence>
<name>A0A3R8LEV5_BIBTR</name>
<comment type="caution">
    <text evidence="7">The sequence shown here is derived from an EMBL/GenBank/DDBJ whole genome shotgun (WGS) entry which is preliminary data.</text>
</comment>
<dbReference type="EMBL" id="RRUC01000021">
    <property type="protein sequence ID" value="RRN03709.1"/>
    <property type="molecule type" value="Genomic_DNA"/>
</dbReference>
<evidence type="ECO:0000313" key="7">
    <source>
        <dbReference type="EMBL" id="RRN03709.1"/>
    </source>
</evidence>
<proteinExistence type="predicted"/>
<organism evidence="7 8">
    <name type="scientific">Bibersteinia trehalosi</name>
    <name type="common">Pasteurella trehalosi</name>
    <dbReference type="NCBI Taxonomy" id="47735"/>
    <lineage>
        <taxon>Bacteria</taxon>
        <taxon>Pseudomonadati</taxon>
        <taxon>Pseudomonadota</taxon>
        <taxon>Gammaproteobacteria</taxon>
        <taxon>Pasteurellales</taxon>
        <taxon>Pasteurellaceae</taxon>
        <taxon>Bibersteinia</taxon>
    </lineage>
</organism>
<gene>
    <name evidence="7" type="ORF">EIM44_05825</name>
</gene>
<dbReference type="Pfam" id="PF04357">
    <property type="entry name" value="TamB"/>
    <property type="match status" value="1"/>
</dbReference>
<dbReference type="STRING" id="1263831.F543_13080"/>
<dbReference type="GO" id="GO:0009306">
    <property type="term" value="P:protein secretion"/>
    <property type="evidence" value="ECO:0007669"/>
    <property type="project" value="InterPro"/>
</dbReference>
<evidence type="ECO:0000256" key="1">
    <source>
        <dbReference type="ARBA" id="ARBA00004167"/>
    </source>
</evidence>
<keyword evidence="4 5" id="KW-0472">Membrane</keyword>
<accession>A0A3R8LEV5</accession>
<evidence type="ECO:0000256" key="5">
    <source>
        <dbReference type="SAM" id="Phobius"/>
    </source>
</evidence>
<keyword evidence="2 5" id="KW-0812">Transmembrane</keyword>
<dbReference type="GO" id="GO:0097347">
    <property type="term" value="C:TAM protein secretion complex"/>
    <property type="evidence" value="ECO:0007669"/>
    <property type="project" value="TreeGrafter"/>
</dbReference>
<dbReference type="PANTHER" id="PTHR36985">
    <property type="entry name" value="TRANSLOCATION AND ASSEMBLY MODULE SUBUNIT TAMB"/>
    <property type="match status" value="1"/>
</dbReference>
<dbReference type="InterPro" id="IPR007452">
    <property type="entry name" value="TamB_C"/>
</dbReference>
<evidence type="ECO:0000256" key="2">
    <source>
        <dbReference type="ARBA" id="ARBA00022692"/>
    </source>
</evidence>
<dbReference type="PANTHER" id="PTHR36985:SF1">
    <property type="entry name" value="TRANSLOCATION AND ASSEMBLY MODULE SUBUNIT TAMB"/>
    <property type="match status" value="1"/>
</dbReference>
<evidence type="ECO:0000259" key="6">
    <source>
        <dbReference type="Pfam" id="PF04357"/>
    </source>
</evidence>
<dbReference type="Proteomes" id="UP000276010">
    <property type="component" value="Unassembled WGS sequence"/>
</dbReference>
<sequence>MQKEQNNDNPVVLSQAQHAESINHEQQKAIPPVRAKSKWRGLWCFLLLLLGLSLGILAFLVTGKGQRAALHFVTRWLDELSIESVEGSLQEGLHLRNAIYQMEGVGVKVGQANLHLGFDCLLTRKACIENLVLNDAEVIVETAKLSSSPAEKESTPIGEISLPLEVAVKNLELNNIQLRVDEMDITLAQFKTSALGVSKNIRIAPTVLDGLTLSLAPEVVENTREQVKEKAKEKVKSTDWTALKRQLAEPLLNKLDPIKLPLYFDLPKFEATHIQIEQKKRDDEGQLIEPVSILKVPFLGIQGNSNEQKVVLQHIDLQTDKGNVSGQGELTLSGNYPLHWHLKGWHPEIATLKIPASTADVDIQGELFGTTTLTIQSRGAAEFHLTGDIALSEAKTPFNLHLNSAQVQYPFMPEKGEKPLQLQKINLNLTGDLLDYRLQGSLDSRGMNLPAGSLQFDGHGDITHFSLKDFVLQALEGKANLVGKVDWTDGVEWESSVELDKVNTKSLLPEWAAVLSGKLNSNGYVARGEQNAWAVNVNDMAIYGNLFQKKLELKGDLSADSQTLLSVPQAELVYGENVIALKGVLGDKSDFSADINAPNLKGLVPHLAAGLKGKVKMQGKLVEPILELDLTANDVAYDTLKLHHLSAKGKVHTEKQINVDLNLVLNQFSRGEIKIDHANLTLQGTETNHNLKFTSKGEPVAGNLQLAGKFDRSQQIWQGALSNVSIQSPVGIFQNDKAVQINYNNKQILANISAHCWHNPKLHLCFPQTFQAGEEGKVPFEIRQFDLVSVQEFLDNNTQLTGIVNAKGDAAWFKNKAPQVNLELSSNSLKLSQKLDSGAFPLAFAPVKVTAKMAENNLNVNTDIRIENNGRITSDMQMKDIANKRALSGSIHIDRVQLSLLKPLLSNGESVHGDINARLTVGGTALSPLLYGNLNLTGLKAQSNAMPFDVTGGGLTLNFNGASSTLKGNVQTPQSNLVLDGDANWQKVEAWYTRIRANANKFRVDLPGIAKVDISPNIEVKASPKELVLGGKIDIPWARIEVQELPESAVSVSSDEVIMDGSAKHKRSFKLPMSSKNAPQNGQGMAIKGDVAINIGNDVRLEAYGLKTHLNGTVKVRQGNRGLGLYGQVNLKNGTFASFGQDLVIRKGLISFAGLPSQPSVEIEAIRNPEAIEDQHVTAGVKVTGIADNLDVKLFSSPSMSQDEILSYILTGRGLESSGDAGSGNSIAAALIGLSLSKGSKTVGSVGSAFGINDLSVTTAGIGDNTKVVVSGSLTPKFRVKYGVGIFAPLTELTLRYRLAPSLYLQWVSSLNQAVDLLYRFEF</sequence>
<evidence type="ECO:0000256" key="4">
    <source>
        <dbReference type="ARBA" id="ARBA00023136"/>
    </source>
</evidence>